<dbReference type="PATRIC" id="fig|1423742.4.peg.296"/>
<keyword evidence="2" id="KW-1185">Reference proteome</keyword>
<comment type="caution">
    <text evidence="1">The sequence shown here is derived from an EMBL/GenBank/DDBJ whole genome shotgun (WGS) entry which is preliminary data.</text>
</comment>
<sequence>MPMATKQIQRINVLHNGQPAQLAIEEIFDAVTYPNLQAITGQIEPEFANQYLGDFLQANLILGDQALATSLSKDDTLTKDAILTAMLQVATKTAAKLFQAFSSQLQVNVLADVFQLKTAPTQALHSRYVLLSNPTTEAKRVVLGINNFATASFTADHNQVETILIFDDAQLFDQLQANFTDQVLPLVTNLFSADLLKAAETQMKAAKDTKNPVVILDNETTDALVESELTELLATTVDEHVKAGVLDKQAPLAMRNATINRTRERESEQRLIMQRDMLLQLEKEAVSPRAEQPGMRAKSQIAKKVQAALAQAISPEDLAVEKKYTTYLYDRPMERDLANGQTGLYTPSDTGDFALPFGQRASEAEIKAGLKQIDAVMQGYQKYVVDYDDDYGKRFFEAILYGFTAPYLWEIRTKASLNPEDGNDVPNFLILGATAGSGKSTLLRIINQLTWGTDQAMIDFGTIYPADAAQRKAKTVQALEAYMKQDSTYPVLVDEIEPYFFQQPQYSRHLVVDTMNELINRPKAIAPLIGTTNYNGSFSMVREAARRSYYLQLDKVIDADQKEAATQYIYEVRQQLDNKLFKDFVVRMAEKLADDDTNWRQFGDNKQLDFLAVTRDIFRDYYQAAKMSVPSYLGDGLCDDFRETARNKWAKLYLTQMEDFVYRQENNSLVFDITKLNSFNGFGAEASEEYRNSLPIELCVDGINGKTGKFVEMKATDFFNWIGVEPNLKTTTHDNGTVKTTTTAKPKKKGFWARLFGGN</sequence>
<organism evidence="1 2">
    <name type="scientific">Limosilactobacillus equigenerosi DSM 18793 = JCM 14505</name>
    <dbReference type="NCBI Taxonomy" id="1423742"/>
    <lineage>
        <taxon>Bacteria</taxon>
        <taxon>Bacillati</taxon>
        <taxon>Bacillota</taxon>
        <taxon>Bacilli</taxon>
        <taxon>Lactobacillales</taxon>
        <taxon>Lactobacillaceae</taxon>
        <taxon>Limosilactobacillus</taxon>
    </lineage>
</organism>
<dbReference type="SUPFAM" id="SSF52540">
    <property type="entry name" value="P-loop containing nucleoside triphosphate hydrolases"/>
    <property type="match status" value="1"/>
</dbReference>
<dbReference type="EMBL" id="AZGC01000010">
    <property type="protein sequence ID" value="KRL96283.1"/>
    <property type="molecule type" value="Genomic_DNA"/>
</dbReference>
<evidence type="ECO:0000313" key="1">
    <source>
        <dbReference type="EMBL" id="KRL96283.1"/>
    </source>
</evidence>
<accession>A0A0R1V347</accession>
<evidence type="ECO:0000313" key="2">
    <source>
        <dbReference type="Proteomes" id="UP000051084"/>
    </source>
</evidence>
<gene>
    <name evidence="1" type="ORF">FC21_GL000282</name>
</gene>
<dbReference type="InterPro" id="IPR027417">
    <property type="entry name" value="P-loop_NTPase"/>
</dbReference>
<dbReference type="AlphaFoldDB" id="A0A0R1V347"/>
<reference evidence="1 2" key="1">
    <citation type="journal article" date="2015" name="Genome Announc.">
        <title>Expanding the biotechnology potential of lactobacilli through comparative genomics of 213 strains and associated genera.</title>
        <authorList>
            <person name="Sun Z."/>
            <person name="Harris H.M."/>
            <person name="McCann A."/>
            <person name="Guo C."/>
            <person name="Argimon S."/>
            <person name="Zhang W."/>
            <person name="Yang X."/>
            <person name="Jeffery I.B."/>
            <person name="Cooney J.C."/>
            <person name="Kagawa T.F."/>
            <person name="Liu W."/>
            <person name="Song Y."/>
            <person name="Salvetti E."/>
            <person name="Wrobel A."/>
            <person name="Rasinkangas P."/>
            <person name="Parkhill J."/>
            <person name="Rea M.C."/>
            <person name="O'Sullivan O."/>
            <person name="Ritari J."/>
            <person name="Douillard F.P."/>
            <person name="Paul Ross R."/>
            <person name="Yang R."/>
            <person name="Briner A.E."/>
            <person name="Felis G.E."/>
            <person name="de Vos W.M."/>
            <person name="Barrangou R."/>
            <person name="Klaenhammer T.R."/>
            <person name="Caufield P.W."/>
            <person name="Cui Y."/>
            <person name="Zhang H."/>
            <person name="O'Toole P.W."/>
        </authorList>
    </citation>
    <scope>NUCLEOTIDE SEQUENCE [LARGE SCALE GENOMIC DNA]</scope>
    <source>
        <strain evidence="1 2">DSM 18793</strain>
    </source>
</reference>
<dbReference type="Proteomes" id="UP000051084">
    <property type="component" value="Unassembled WGS sequence"/>
</dbReference>
<name>A0A0R1V347_9LACO</name>
<proteinExistence type="predicted"/>
<protein>
    <submittedName>
        <fullName evidence="1">Uncharacterized protein</fullName>
    </submittedName>
</protein>